<dbReference type="RefSeq" id="WP_338750236.1">
    <property type="nucleotide sequence ID" value="NZ_CP147404.1"/>
</dbReference>
<feature type="region of interest" description="Disordered" evidence="1">
    <location>
        <begin position="150"/>
        <end position="172"/>
    </location>
</feature>
<evidence type="ECO:0000256" key="1">
    <source>
        <dbReference type="SAM" id="MobiDB-lite"/>
    </source>
</evidence>
<name>A0ABZ2N3A3_9BACI</name>
<dbReference type="SUPFAM" id="SSF53187">
    <property type="entry name" value="Zn-dependent exopeptidases"/>
    <property type="match status" value="1"/>
</dbReference>
<evidence type="ECO:0000256" key="2">
    <source>
        <dbReference type="SAM" id="Phobius"/>
    </source>
</evidence>
<evidence type="ECO:0000313" key="4">
    <source>
        <dbReference type="Proteomes" id="UP001387364"/>
    </source>
</evidence>
<accession>A0ABZ2N3A3</accession>
<keyword evidence="2" id="KW-1133">Transmembrane helix</keyword>
<dbReference type="NCBIfam" id="TIGR02867">
    <property type="entry name" value="spore_II_P"/>
    <property type="match status" value="1"/>
</dbReference>
<keyword evidence="4" id="KW-1185">Reference proteome</keyword>
<dbReference type="InterPro" id="IPR010897">
    <property type="entry name" value="Spore_II_P"/>
</dbReference>
<evidence type="ECO:0000313" key="3">
    <source>
        <dbReference type="EMBL" id="WXB92091.1"/>
    </source>
</evidence>
<gene>
    <name evidence="3" type="ORF">WDJ61_12605</name>
</gene>
<dbReference type="Pfam" id="PF07454">
    <property type="entry name" value="SpoIIP"/>
    <property type="match status" value="1"/>
</dbReference>
<keyword evidence="2" id="KW-0812">Transmembrane</keyword>
<dbReference type="Proteomes" id="UP001387364">
    <property type="component" value="Chromosome"/>
</dbReference>
<organism evidence="3 4">
    <name type="scientific">Bacillus kandeliae</name>
    <dbReference type="NCBI Taxonomy" id="3129297"/>
    <lineage>
        <taxon>Bacteria</taxon>
        <taxon>Bacillati</taxon>
        <taxon>Bacillota</taxon>
        <taxon>Bacilli</taxon>
        <taxon>Bacillales</taxon>
        <taxon>Bacillaceae</taxon>
        <taxon>Bacillus</taxon>
    </lineage>
</organism>
<sequence>MKGTQPNYILSINLSTILKGMMLLTISLLSLFSVVGLLTSLAYNYRISSHSVNEATEHVKGEALYYLYTLENRMFTTYAPRNVKPPSLGEIAFRYATNVRFQDPRSFLSREVPGFSIYDGQILVAGEGTNYLNMPIESGPSGEVLEKQNDAPLAKNPPDIKKDKLSSPPTMTTNGKERVFMYFTHTRESYLPLLAGVSSPDSAQHSSVNVTKVGEMIKVALEHKGIGTAIDKTDIVAKLEQLGRGYNQSYQQSREVVTSAQTNNQDLQYFIDIHRDSQRKQVTTTTINGESYAKLFFVIGGEHANYEKNVKLATELHNRIEQKYKGLSRGVILKRGKKTNGKYNQDLSENALLLEFGGVDNTYEELNRTANAFADVFAEYYWEAEAVQGPAD</sequence>
<feature type="transmembrane region" description="Helical" evidence="2">
    <location>
        <begin position="21"/>
        <end position="43"/>
    </location>
</feature>
<reference evidence="3 4" key="1">
    <citation type="submission" date="2024-02" db="EMBL/GenBank/DDBJ databases">
        <title>Seven novel Bacillus-like species.</title>
        <authorList>
            <person name="Liu G."/>
        </authorList>
    </citation>
    <scope>NUCLEOTIDE SEQUENCE [LARGE SCALE GENOMIC DNA]</scope>
    <source>
        <strain evidence="3 4">FJAT-52991</strain>
    </source>
</reference>
<dbReference type="EMBL" id="CP147404">
    <property type="protein sequence ID" value="WXB92091.1"/>
    <property type="molecule type" value="Genomic_DNA"/>
</dbReference>
<protein>
    <submittedName>
        <fullName evidence="3">Stage II sporulation protein P</fullName>
    </submittedName>
</protein>
<keyword evidence="2" id="KW-0472">Membrane</keyword>
<proteinExistence type="predicted"/>